<name>A0A5C4S3A5_PROVB</name>
<dbReference type="SUPFAM" id="SSF69572">
    <property type="entry name" value="Activating enzymes of the ubiquitin-like proteins"/>
    <property type="match status" value="1"/>
</dbReference>
<dbReference type="GO" id="GO:0008146">
    <property type="term" value="F:sulfotransferase activity"/>
    <property type="evidence" value="ECO:0007669"/>
    <property type="project" value="TreeGrafter"/>
</dbReference>
<dbReference type="AlphaFoldDB" id="A0A5C4S3A5"/>
<evidence type="ECO:0000313" key="4">
    <source>
        <dbReference type="Proteomes" id="UP000309544"/>
    </source>
</evidence>
<dbReference type="PANTHER" id="PTHR10953">
    <property type="entry name" value="UBIQUITIN-ACTIVATING ENZYME E1"/>
    <property type="match status" value="1"/>
</dbReference>
<organism evidence="3 4">
    <name type="scientific">Prosthecochloris vibrioformis</name>
    <name type="common">Chlorobium vibrioforme</name>
    <dbReference type="NCBI Taxonomy" id="1098"/>
    <lineage>
        <taxon>Bacteria</taxon>
        <taxon>Pseudomonadati</taxon>
        <taxon>Chlorobiota</taxon>
        <taxon>Chlorobiia</taxon>
        <taxon>Chlorobiales</taxon>
        <taxon>Chlorobiaceae</taxon>
        <taxon>Prosthecochloris</taxon>
    </lineage>
</organism>
<dbReference type="EMBL" id="VDCI01000001">
    <property type="protein sequence ID" value="TNJ37953.1"/>
    <property type="molecule type" value="Genomic_DNA"/>
</dbReference>
<evidence type="ECO:0000259" key="2">
    <source>
        <dbReference type="Pfam" id="PF00899"/>
    </source>
</evidence>
<dbReference type="RefSeq" id="WP_068867820.1">
    <property type="nucleotide sequence ID" value="NZ_VDCI01000001.1"/>
</dbReference>
<feature type="domain" description="THIF-type NAD/FAD binding fold" evidence="2">
    <location>
        <begin position="4"/>
        <end position="239"/>
    </location>
</feature>
<dbReference type="PANTHER" id="PTHR10953:SF102">
    <property type="entry name" value="ADENYLYLTRANSFERASE AND SULFURTRANSFERASE MOCS3"/>
    <property type="match status" value="1"/>
</dbReference>
<dbReference type="InterPro" id="IPR000594">
    <property type="entry name" value="ThiF_NAD_FAD-bd"/>
</dbReference>
<reference evidence="3 4" key="1">
    <citation type="submission" date="2019-05" db="EMBL/GenBank/DDBJ databases">
        <title>Draft Whole-Genome sequence of the green sulfur bacterium Prosthecochloris vibrioformis DSM 260.</title>
        <authorList>
            <person name="Meyer T.E."/>
            <person name="Kyndt J.A."/>
        </authorList>
    </citation>
    <scope>NUCLEOTIDE SEQUENCE [LARGE SCALE GENOMIC DNA]</scope>
    <source>
        <strain evidence="3 4">DSM 260</strain>
    </source>
</reference>
<gene>
    <name evidence="3" type="ORF">FGF68_01890</name>
</gene>
<evidence type="ECO:0000313" key="3">
    <source>
        <dbReference type="EMBL" id="TNJ37953.1"/>
    </source>
</evidence>
<sequence length="244" mass="25826">MDRYSRHYLLEQIGKDGQQKLGAARVLVVGMGGLGSPAALYLAAAGTGTLGIADADRVDLTNLQRQVLYRTKDEGRRKVEVAKESLLELNPGISVAVHDTFIDGDNAGSIVSRYDVVLCAIDSFQGRLALNDACVAATIPCIHAGVSGLEGQVMTYLPGSSCYRCVFPFASDDGRPDQAKPPLFGTLGPAAGIAGTMQAAEAIKYICGFGSMLQNRLLVFDLGMASFSTLDVRRNASCRACSVK</sequence>
<dbReference type="GO" id="GO:0004792">
    <property type="term" value="F:thiosulfate-cyanide sulfurtransferase activity"/>
    <property type="evidence" value="ECO:0007669"/>
    <property type="project" value="TreeGrafter"/>
</dbReference>
<dbReference type="Gene3D" id="3.40.50.720">
    <property type="entry name" value="NAD(P)-binding Rossmann-like Domain"/>
    <property type="match status" value="1"/>
</dbReference>
<dbReference type="FunFam" id="3.40.50.720:FF:000080">
    <property type="entry name" value="Thiazole biosynthesis adenylyltransferase ThiF"/>
    <property type="match status" value="1"/>
</dbReference>
<comment type="similarity">
    <text evidence="1">Belongs to the HesA/MoeB/ThiF family.</text>
</comment>
<dbReference type="GO" id="GO:0016779">
    <property type="term" value="F:nucleotidyltransferase activity"/>
    <property type="evidence" value="ECO:0007669"/>
    <property type="project" value="TreeGrafter"/>
</dbReference>
<dbReference type="Pfam" id="PF00899">
    <property type="entry name" value="ThiF"/>
    <property type="match status" value="1"/>
</dbReference>
<dbReference type="CDD" id="cd00757">
    <property type="entry name" value="ThiF_MoeB_HesA_family"/>
    <property type="match status" value="1"/>
</dbReference>
<comment type="caution">
    <text evidence="3">The sequence shown here is derived from an EMBL/GenBank/DDBJ whole genome shotgun (WGS) entry which is preliminary data.</text>
</comment>
<dbReference type="InterPro" id="IPR045886">
    <property type="entry name" value="ThiF/MoeB/HesA"/>
</dbReference>
<dbReference type="InterPro" id="IPR035985">
    <property type="entry name" value="Ubiquitin-activating_enz"/>
</dbReference>
<dbReference type="GO" id="GO:0005829">
    <property type="term" value="C:cytosol"/>
    <property type="evidence" value="ECO:0007669"/>
    <property type="project" value="TreeGrafter"/>
</dbReference>
<proteinExistence type="inferred from homology"/>
<evidence type="ECO:0000256" key="1">
    <source>
        <dbReference type="ARBA" id="ARBA00009919"/>
    </source>
</evidence>
<keyword evidence="4" id="KW-1185">Reference proteome</keyword>
<dbReference type="GO" id="GO:0008641">
    <property type="term" value="F:ubiquitin-like modifier activating enzyme activity"/>
    <property type="evidence" value="ECO:0007669"/>
    <property type="project" value="InterPro"/>
</dbReference>
<protein>
    <submittedName>
        <fullName evidence="3">HesA/MoeB/ThiF family protein</fullName>
    </submittedName>
</protein>
<accession>A0A5C4S3A5</accession>
<dbReference type="Proteomes" id="UP000309544">
    <property type="component" value="Unassembled WGS sequence"/>
</dbReference>